<keyword evidence="1" id="KW-0812">Transmembrane</keyword>
<comment type="caution">
    <text evidence="2">The sequence shown here is derived from an EMBL/GenBank/DDBJ whole genome shotgun (WGS) entry which is preliminary data.</text>
</comment>
<protein>
    <submittedName>
        <fullName evidence="2">Uncharacterized protein</fullName>
    </submittedName>
</protein>
<feature type="transmembrane region" description="Helical" evidence="1">
    <location>
        <begin position="6"/>
        <end position="29"/>
    </location>
</feature>
<name>A0ABT6H643_9BACI</name>
<accession>A0ABT6H643</accession>
<dbReference type="EMBL" id="JARULN010000007">
    <property type="protein sequence ID" value="MDG5754189.1"/>
    <property type="molecule type" value="Genomic_DNA"/>
</dbReference>
<dbReference type="RefSeq" id="WP_124562977.1">
    <property type="nucleotide sequence ID" value="NZ_JARRRY010000004.1"/>
</dbReference>
<keyword evidence="1" id="KW-1133">Transmembrane helix</keyword>
<keyword evidence="3" id="KW-1185">Reference proteome</keyword>
<evidence type="ECO:0000313" key="3">
    <source>
        <dbReference type="Proteomes" id="UP001218246"/>
    </source>
</evidence>
<reference evidence="2 3" key="1">
    <citation type="submission" date="2023-04" db="EMBL/GenBank/DDBJ databases">
        <title>Ectobacillus antri isolated from activated sludge.</title>
        <authorList>
            <person name="Yan P."/>
            <person name="Liu X."/>
        </authorList>
    </citation>
    <scope>NUCLEOTIDE SEQUENCE [LARGE SCALE GENOMIC DNA]</scope>
    <source>
        <strain evidence="2 3">C18H</strain>
    </source>
</reference>
<gene>
    <name evidence="2" type="ORF">P6P90_09425</name>
</gene>
<sequence length="165" mass="18499">MKAKLLWGIIWFVIICGAGAIGYFGAPYIMDKKQIGIKKETASAPIEEATPAGISDSVYAFVSTYHKTLNDLTGWGQINSPEWTTVHTYAGEIVKKVDEMQYAGDANLEQDLKAIRQLAADLQRSKSKRDLTKLHRYFHDLDVVMNRANGDGNYYKVSKWGNAHK</sequence>
<evidence type="ECO:0000313" key="2">
    <source>
        <dbReference type="EMBL" id="MDG5754189.1"/>
    </source>
</evidence>
<dbReference type="Proteomes" id="UP001218246">
    <property type="component" value="Unassembled WGS sequence"/>
</dbReference>
<keyword evidence="1" id="KW-0472">Membrane</keyword>
<evidence type="ECO:0000256" key="1">
    <source>
        <dbReference type="SAM" id="Phobius"/>
    </source>
</evidence>
<proteinExistence type="predicted"/>
<organism evidence="2 3">
    <name type="scientific">Ectobacillus antri</name>
    <dbReference type="NCBI Taxonomy" id="2486280"/>
    <lineage>
        <taxon>Bacteria</taxon>
        <taxon>Bacillati</taxon>
        <taxon>Bacillota</taxon>
        <taxon>Bacilli</taxon>
        <taxon>Bacillales</taxon>
        <taxon>Bacillaceae</taxon>
        <taxon>Ectobacillus</taxon>
    </lineage>
</organism>